<reference evidence="1 2" key="2">
    <citation type="submission" date="2020-01" db="EMBL/GenBank/DDBJ databases">
        <title>Microvirga sp. nov., an arsenate reduction bacterium isolated from Tibet hotspring sediments.</title>
        <authorList>
            <person name="Xian W.-D."/>
            <person name="Li W.-J."/>
        </authorList>
    </citation>
    <scope>NUCLEOTIDE SEQUENCE [LARGE SCALE GENOMIC DNA]</scope>
    <source>
        <strain evidence="1 2">KCTC 23863</strain>
    </source>
</reference>
<evidence type="ECO:0008006" key="3">
    <source>
        <dbReference type="Google" id="ProtNLM"/>
    </source>
</evidence>
<dbReference type="InterPro" id="IPR011051">
    <property type="entry name" value="RmlC_Cupin_sf"/>
</dbReference>
<name>A0A7X3MNW4_9HYPH</name>
<gene>
    <name evidence="1" type="ORF">GR328_03110</name>
</gene>
<dbReference type="AlphaFoldDB" id="A0A7X3MNW4"/>
<evidence type="ECO:0000313" key="2">
    <source>
        <dbReference type="Proteomes" id="UP000436483"/>
    </source>
</evidence>
<organism evidence="1 2">
    <name type="scientific">Microvirga makkahensis</name>
    <dbReference type="NCBI Taxonomy" id="1128670"/>
    <lineage>
        <taxon>Bacteria</taxon>
        <taxon>Pseudomonadati</taxon>
        <taxon>Pseudomonadota</taxon>
        <taxon>Alphaproteobacteria</taxon>
        <taxon>Hyphomicrobiales</taxon>
        <taxon>Methylobacteriaceae</taxon>
        <taxon>Microvirga</taxon>
    </lineage>
</organism>
<reference evidence="1 2" key="1">
    <citation type="submission" date="2019-12" db="EMBL/GenBank/DDBJ databases">
        <authorList>
            <person name="Yuan C.-G."/>
        </authorList>
    </citation>
    <scope>NUCLEOTIDE SEQUENCE [LARGE SCALE GENOMIC DNA]</scope>
    <source>
        <strain evidence="1 2">KCTC 23863</strain>
    </source>
</reference>
<dbReference type="Gene3D" id="2.60.120.10">
    <property type="entry name" value="Jelly Rolls"/>
    <property type="match status" value="1"/>
</dbReference>
<dbReference type="OrthoDB" id="9791637at2"/>
<dbReference type="InterPro" id="IPR014710">
    <property type="entry name" value="RmlC-like_jellyroll"/>
</dbReference>
<comment type="caution">
    <text evidence="1">The sequence shown here is derived from an EMBL/GenBank/DDBJ whole genome shotgun (WGS) entry which is preliminary data.</text>
</comment>
<sequence>MEREKRILGPGAGVFVPPRVVHGAFNTGKDEARVLPILGPSATWG</sequence>
<dbReference type="Proteomes" id="UP000436483">
    <property type="component" value="Unassembled WGS sequence"/>
</dbReference>
<dbReference type="EMBL" id="WURB01000002">
    <property type="protein sequence ID" value="MXQ10463.1"/>
    <property type="molecule type" value="Genomic_DNA"/>
</dbReference>
<protein>
    <recommendedName>
        <fullName evidence="3">Cupin domain-containing protein</fullName>
    </recommendedName>
</protein>
<keyword evidence="2" id="KW-1185">Reference proteome</keyword>
<evidence type="ECO:0000313" key="1">
    <source>
        <dbReference type="EMBL" id="MXQ10463.1"/>
    </source>
</evidence>
<proteinExistence type="predicted"/>
<dbReference type="SUPFAM" id="SSF51182">
    <property type="entry name" value="RmlC-like cupins"/>
    <property type="match status" value="1"/>
</dbReference>
<accession>A0A7X3MNW4</accession>